<dbReference type="Pfam" id="PF00366">
    <property type="entry name" value="Ribosomal_S17"/>
    <property type="match status" value="1"/>
</dbReference>
<comment type="function">
    <text evidence="6">One of the primary rRNA binding proteins, it binds specifically to the 5'-end of 16S ribosomal RNA.</text>
</comment>
<keyword evidence="5 6" id="KW-0687">Ribonucleoprotein</keyword>
<evidence type="ECO:0000256" key="1">
    <source>
        <dbReference type="ARBA" id="ARBA00010254"/>
    </source>
</evidence>
<evidence type="ECO:0000313" key="8">
    <source>
        <dbReference type="EMBL" id="HGE75313.1"/>
    </source>
</evidence>
<comment type="subunit">
    <text evidence="6">Part of the 30S ribosomal subunit.</text>
</comment>
<dbReference type="PANTHER" id="PTHR10744">
    <property type="entry name" value="40S RIBOSOMAL PROTEIN S11 FAMILY MEMBER"/>
    <property type="match status" value="1"/>
</dbReference>
<evidence type="ECO:0000256" key="3">
    <source>
        <dbReference type="ARBA" id="ARBA00022884"/>
    </source>
</evidence>
<dbReference type="GO" id="GO:0003735">
    <property type="term" value="F:structural constituent of ribosome"/>
    <property type="evidence" value="ECO:0007669"/>
    <property type="project" value="UniProtKB-UniRule"/>
</dbReference>
<dbReference type="PANTHER" id="PTHR10744:SF1">
    <property type="entry name" value="SMALL RIBOSOMAL SUBUNIT PROTEIN US17M"/>
    <property type="match status" value="1"/>
</dbReference>
<dbReference type="AlphaFoldDB" id="A0A7V3REP7"/>
<dbReference type="GO" id="GO:0006412">
    <property type="term" value="P:translation"/>
    <property type="evidence" value="ECO:0007669"/>
    <property type="project" value="UniProtKB-UniRule"/>
</dbReference>
<dbReference type="InterPro" id="IPR012340">
    <property type="entry name" value="NA-bd_OB-fold"/>
</dbReference>
<dbReference type="EMBL" id="DTPE01000175">
    <property type="protein sequence ID" value="HGE75313.1"/>
    <property type="molecule type" value="Genomic_DNA"/>
</dbReference>
<dbReference type="Gene3D" id="2.40.50.140">
    <property type="entry name" value="Nucleic acid-binding proteins"/>
    <property type="match status" value="1"/>
</dbReference>
<dbReference type="HAMAP" id="MF_01345_B">
    <property type="entry name" value="Ribosomal_uS17_B"/>
    <property type="match status" value="1"/>
</dbReference>
<sequence length="96" mass="11020">MKKRLIGEVVSNKMKKTIVVSVKRTIQEPKFGKIITKTSKFKVHDEKNECNVGDLIEIEETRPLSKEKNWILVSIVRKNILRAEEQQVSKGEGVSQ</sequence>
<dbReference type="InterPro" id="IPR019979">
    <property type="entry name" value="Ribosomal_uS17_CS"/>
</dbReference>
<evidence type="ECO:0000256" key="7">
    <source>
        <dbReference type="RuleBase" id="RU003872"/>
    </source>
</evidence>
<evidence type="ECO:0000256" key="6">
    <source>
        <dbReference type="HAMAP-Rule" id="MF_01345"/>
    </source>
</evidence>
<dbReference type="GO" id="GO:0019843">
    <property type="term" value="F:rRNA binding"/>
    <property type="evidence" value="ECO:0007669"/>
    <property type="project" value="UniProtKB-UniRule"/>
</dbReference>
<keyword evidence="2 6" id="KW-0699">rRNA-binding</keyword>
<proteinExistence type="inferred from homology"/>
<comment type="caution">
    <text evidence="8">The sequence shown here is derived from an EMBL/GenBank/DDBJ whole genome shotgun (WGS) entry which is preliminary data.</text>
</comment>
<accession>A0A7V3REP7</accession>
<evidence type="ECO:0000256" key="4">
    <source>
        <dbReference type="ARBA" id="ARBA00022980"/>
    </source>
</evidence>
<reference evidence="8" key="1">
    <citation type="journal article" date="2020" name="mSystems">
        <title>Genome- and Community-Level Interaction Insights into Carbon Utilization and Element Cycling Functions of Hydrothermarchaeota in Hydrothermal Sediment.</title>
        <authorList>
            <person name="Zhou Z."/>
            <person name="Liu Y."/>
            <person name="Xu W."/>
            <person name="Pan J."/>
            <person name="Luo Z.H."/>
            <person name="Li M."/>
        </authorList>
    </citation>
    <scope>NUCLEOTIDE SEQUENCE [LARGE SCALE GENOMIC DNA]</scope>
    <source>
        <strain evidence="8">SpSt-966</strain>
    </source>
</reference>
<keyword evidence="3 6" id="KW-0694">RNA-binding</keyword>
<evidence type="ECO:0000256" key="5">
    <source>
        <dbReference type="ARBA" id="ARBA00023274"/>
    </source>
</evidence>
<dbReference type="GO" id="GO:0022627">
    <property type="term" value="C:cytosolic small ribosomal subunit"/>
    <property type="evidence" value="ECO:0007669"/>
    <property type="project" value="UniProtKB-UniRule"/>
</dbReference>
<dbReference type="NCBIfam" id="NF004123">
    <property type="entry name" value="PRK05610.1"/>
    <property type="match status" value="1"/>
</dbReference>
<comment type="similarity">
    <text evidence="1 6 7">Belongs to the universal ribosomal protein uS17 family.</text>
</comment>
<protein>
    <recommendedName>
        <fullName evidence="6">Small ribosomal subunit protein uS17</fullName>
    </recommendedName>
</protein>
<keyword evidence="4 6" id="KW-0689">Ribosomal protein</keyword>
<dbReference type="PRINTS" id="PR00973">
    <property type="entry name" value="RIBOSOMALS17"/>
</dbReference>
<dbReference type="SUPFAM" id="SSF50249">
    <property type="entry name" value="Nucleic acid-binding proteins"/>
    <property type="match status" value="1"/>
</dbReference>
<organism evidence="8">
    <name type="scientific">Mesoaciditoga lauensis</name>
    <dbReference type="NCBI Taxonomy" id="1495039"/>
    <lineage>
        <taxon>Bacteria</taxon>
        <taxon>Thermotogati</taxon>
        <taxon>Thermotogota</taxon>
        <taxon>Thermotogae</taxon>
        <taxon>Mesoaciditogales</taxon>
        <taxon>Mesoaciditogaceae</taxon>
        <taxon>Mesoaciditoga</taxon>
    </lineage>
</organism>
<dbReference type="NCBIfam" id="TIGR03635">
    <property type="entry name" value="uS17_bact"/>
    <property type="match status" value="1"/>
</dbReference>
<gene>
    <name evidence="6 8" type="primary">rpsQ</name>
    <name evidence="8" type="ORF">ENX73_04230</name>
</gene>
<dbReference type="CDD" id="cd00364">
    <property type="entry name" value="Ribosomal_uS17"/>
    <property type="match status" value="1"/>
</dbReference>
<name>A0A7V3REP7_9BACT</name>
<dbReference type="InterPro" id="IPR000266">
    <property type="entry name" value="Ribosomal_uS17"/>
</dbReference>
<dbReference type="InterPro" id="IPR019984">
    <property type="entry name" value="Ribosomal_uS17_bact/chlr"/>
</dbReference>
<evidence type="ECO:0000256" key="2">
    <source>
        <dbReference type="ARBA" id="ARBA00022730"/>
    </source>
</evidence>
<dbReference type="PROSITE" id="PS00056">
    <property type="entry name" value="RIBOSOMAL_S17"/>
    <property type="match status" value="1"/>
</dbReference>